<keyword evidence="1" id="KW-0812">Transmembrane</keyword>
<reference evidence="2" key="2">
    <citation type="journal article" date="2015" name="Fish Shellfish Immunol.">
        <title>Early steps in the European eel (Anguilla anguilla)-Vibrio vulnificus interaction in the gills: Role of the RtxA13 toxin.</title>
        <authorList>
            <person name="Callol A."/>
            <person name="Pajuelo D."/>
            <person name="Ebbesson L."/>
            <person name="Teles M."/>
            <person name="MacKenzie S."/>
            <person name="Amaro C."/>
        </authorList>
    </citation>
    <scope>NUCLEOTIDE SEQUENCE</scope>
</reference>
<sequence length="34" mass="3924">MVISTIFNHFTITSKILLSFFLSYSMAHFSNLLV</sequence>
<evidence type="ECO:0000313" key="2">
    <source>
        <dbReference type="EMBL" id="JAH02237.1"/>
    </source>
</evidence>
<protein>
    <submittedName>
        <fullName evidence="2">Uncharacterized protein</fullName>
    </submittedName>
</protein>
<proteinExistence type="predicted"/>
<keyword evidence="1" id="KW-1133">Transmembrane helix</keyword>
<organism evidence="2">
    <name type="scientific">Anguilla anguilla</name>
    <name type="common">European freshwater eel</name>
    <name type="synonym">Muraena anguilla</name>
    <dbReference type="NCBI Taxonomy" id="7936"/>
    <lineage>
        <taxon>Eukaryota</taxon>
        <taxon>Metazoa</taxon>
        <taxon>Chordata</taxon>
        <taxon>Craniata</taxon>
        <taxon>Vertebrata</taxon>
        <taxon>Euteleostomi</taxon>
        <taxon>Actinopterygii</taxon>
        <taxon>Neopterygii</taxon>
        <taxon>Teleostei</taxon>
        <taxon>Anguilliformes</taxon>
        <taxon>Anguillidae</taxon>
        <taxon>Anguilla</taxon>
    </lineage>
</organism>
<name>A0A0E9PD98_ANGAN</name>
<feature type="transmembrane region" description="Helical" evidence="1">
    <location>
        <begin position="6"/>
        <end position="27"/>
    </location>
</feature>
<dbReference type="AlphaFoldDB" id="A0A0E9PD98"/>
<evidence type="ECO:0000256" key="1">
    <source>
        <dbReference type="SAM" id="Phobius"/>
    </source>
</evidence>
<dbReference type="EMBL" id="GBXM01097773">
    <property type="protein sequence ID" value="JAH10804.1"/>
    <property type="molecule type" value="Transcribed_RNA"/>
</dbReference>
<dbReference type="EMBL" id="GBXM01106340">
    <property type="protein sequence ID" value="JAH02237.1"/>
    <property type="molecule type" value="Transcribed_RNA"/>
</dbReference>
<keyword evidence="1" id="KW-0472">Membrane</keyword>
<accession>A0A0E9PD98</accession>
<reference evidence="2" key="1">
    <citation type="submission" date="2014-11" db="EMBL/GenBank/DDBJ databases">
        <authorList>
            <person name="Amaro Gonzalez C."/>
        </authorList>
    </citation>
    <scope>NUCLEOTIDE SEQUENCE</scope>
</reference>